<dbReference type="Proteomes" id="UP000428260">
    <property type="component" value="Chromosome"/>
</dbReference>
<gene>
    <name evidence="9" type="ORF">GM418_23335</name>
</gene>
<dbReference type="SUPFAM" id="SSF102114">
    <property type="entry name" value="Radical SAM enzymes"/>
    <property type="match status" value="1"/>
</dbReference>
<dbReference type="SMART" id="SM00729">
    <property type="entry name" value="Elp3"/>
    <property type="match status" value="1"/>
</dbReference>
<dbReference type="InterPro" id="IPR034530">
    <property type="entry name" value="HpnP-like"/>
</dbReference>
<evidence type="ECO:0000256" key="6">
    <source>
        <dbReference type="ARBA" id="ARBA00023014"/>
    </source>
</evidence>
<dbReference type="InterPro" id="IPR058240">
    <property type="entry name" value="rSAM_sf"/>
</dbReference>
<evidence type="ECO:0000256" key="2">
    <source>
        <dbReference type="ARBA" id="ARBA00022485"/>
    </source>
</evidence>
<dbReference type="GO" id="GO:0003824">
    <property type="term" value="F:catalytic activity"/>
    <property type="evidence" value="ECO:0007669"/>
    <property type="project" value="InterPro"/>
</dbReference>
<dbReference type="InterPro" id="IPR034466">
    <property type="entry name" value="Methyltransferase_Class_B"/>
</dbReference>
<dbReference type="SFLD" id="SFLDS00029">
    <property type="entry name" value="Radical_SAM"/>
    <property type="match status" value="1"/>
</dbReference>
<accession>A0A6I6K1Y5</accession>
<dbReference type="PROSITE" id="PS01278">
    <property type="entry name" value="MTTASE_RADICAL"/>
    <property type="match status" value="1"/>
</dbReference>
<dbReference type="EMBL" id="CP046401">
    <property type="protein sequence ID" value="QGY46487.1"/>
    <property type="molecule type" value="Genomic_DNA"/>
</dbReference>
<dbReference type="InterPro" id="IPR023404">
    <property type="entry name" value="rSAM_horseshoe"/>
</dbReference>
<dbReference type="GO" id="GO:0005829">
    <property type="term" value="C:cytosol"/>
    <property type="evidence" value="ECO:0007669"/>
    <property type="project" value="TreeGrafter"/>
</dbReference>
<proteinExistence type="predicted"/>
<feature type="domain" description="Radical SAM core" evidence="8">
    <location>
        <begin position="160"/>
        <end position="394"/>
    </location>
</feature>
<keyword evidence="4" id="KW-0479">Metal-binding</keyword>
<evidence type="ECO:0000313" key="10">
    <source>
        <dbReference type="Proteomes" id="UP000428260"/>
    </source>
</evidence>
<evidence type="ECO:0000256" key="7">
    <source>
        <dbReference type="SAM" id="Coils"/>
    </source>
</evidence>
<keyword evidence="5" id="KW-0408">Iron</keyword>
<dbReference type="GO" id="GO:0051539">
    <property type="term" value="F:4 iron, 4 sulfur cluster binding"/>
    <property type="evidence" value="ECO:0007669"/>
    <property type="project" value="UniProtKB-KW"/>
</dbReference>
<keyword evidence="2" id="KW-0004">4Fe-4S</keyword>
<keyword evidence="3" id="KW-0949">S-adenosyl-L-methionine</keyword>
<dbReference type="InterPro" id="IPR051198">
    <property type="entry name" value="BchE-like"/>
</dbReference>
<keyword evidence="10" id="KW-1185">Reference proteome</keyword>
<dbReference type="GO" id="GO:0046872">
    <property type="term" value="F:metal ion binding"/>
    <property type="evidence" value="ECO:0007669"/>
    <property type="project" value="UniProtKB-KW"/>
</dbReference>
<organism evidence="9 10">
    <name type="scientific">Maribellus comscasis</name>
    <dbReference type="NCBI Taxonomy" id="2681766"/>
    <lineage>
        <taxon>Bacteria</taxon>
        <taxon>Pseudomonadati</taxon>
        <taxon>Bacteroidota</taxon>
        <taxon>Bacteroidia</taxon>
        <taxon>Marinilabiliales</taxon>
        <taxon>Prolixibacteraceae</taxon>
        <taxon>Maribellus</taxon>
    </lineage>
</organism>
<evidence type="ECO:0000256" key="1">
    <source>
        <dbReference type="ARBA" id="ARBA00001966"/>
    </source>
</evidence>
<dbReference type="SFLD" id="SFLDG01082">
    <property type="entry name" value="B12-binding_domain_containing"/>
    <property type="match status" value="1"/>
</dbReference>
<evidence type="ECO:0000256" key="5">
    <source>
        <dbReference type="ARBA" id="ARBA00023004"/>
    </source>
</evidence>
<keyword evidence="6" id="KW-0411">Iron-sulfur</keyword>
<dbReference type="RefSeq" id="WP_158869618.1">
    <property type="nucleotide sequence ID" value="NZ_CP046401.1"/>
</dbReference>
<dbReference type="Pfam" id="PF13282">
    <property type="entry name" value="DUF4070"/>
    <property type="match status" value="1"/>
</dbReference>
<protein>
    <submittedName>
        <fullName evidence="9">DUF4070 domain-containing protein</fullName>
    </submittedName>
</protein>
<dbReference type="SFLD" id="SFLDG01123">
    <property type="entry name" value="methyltransferase_(Class_B)"/>
    <property type="match status" value="1"/>
</dbReference>
<dbReference type="KEGG" id="mcos:GM418_23335"/>
<name>A0A6I6K1Y5_9BACT</name>
<dbReference type="Gene3D" id="3.80.30.20">
    <property type="entry name" value="tm_1862 like domain"/>
    <property type="match status" value="1"/>
</dbReference>
<keyword evidence="7" id="KW-0175">Coiled coil</keyword>
<dbReference type="InterPro" id="IPR025274">
    <property type="entry name" value="DUF4070"/>
</dbReference>
<dbReference type="SFLD" id="SFLDF00303">
    <property type="entry name" value="hopanoid_C2-methyltransferase"/>
    <property type="match status" value="1"/>
</dbReference>
<dbReference type="AlphaFoldDB" id="A0A6I6K1Y5"/>
<comment type="cofactor">
    <cofactor evidence="1">
        <name>[4Fe-4S] cluster</name>
        <dbReference type="ChEBI" id="CHEBI:49883"/>
    </cofactor>
</comment>
<dbReference type="PANTHER" id="PTHR43409">
    <property type="entry name" value="ANAEROBIC MAGNESIUM-PROTOPORPHYRIN IX MONOMETHYL ESTER CYCLASE-RELATED"/>
    <property type="match status" value="1"/>
</dbReference>
<sequence>MKVLMIYPKYPDTYWSFKHALKFISKRAAVPPLGLITVSAMLSENWQKKLIDLNIEELKNEDLEWADYVFLSSMYVQKESVSEILARCKNYPLKVIAGGPLFTQEFDNYSQIDHFILNEAEITLPLFLCDLQNGVPPKRIYQTNEYADLSFSPVPDFYLLNLKAYASMSLQVSRGCPFSCNFCEITALLGHKVRMKTKEQIIKELETLYNLNWQGAVSVVDDNFIGNKKIIKNELLPAIIEWMKLHNHPFSFSAQTSINLADDDRLLTMMREAGFISTFIGIETPVEESLQSCHKIQNENRDLLENVKQIQKAGLQVSGGFIVGFDSDTSTVFQRQIDFIQKSGIVSAMVGLLNAPKNTRLYKQMEKENRLTVDATGSNTDFTMNFIPKMDNQKLQDGYQYIINNIYKEKPYYKRIRELFLNYKPVKVGKSNIDFARIKAFFKSIFILGMLNKGRFEYWKFIVWTLMNKPNLFIDAITLAVYGYHFRTVYGLRQNRHKY</sequence>
<dbReference type="PANTHER" id="PTHR43409:SF3">
    <property type="entry name" value="HYPOTHETICAL METHYLTRANSFERASE"/>
    <property type="match status" value="1"/>
</dbReference>
<dbReference type="PROSITE" id="PS51918">
    <property type="entry name" value="RADICAL_SAM"/>
    <property type="match status" value="1"/>
</dbReference>
<dbReference type="InterPro" id="IPR007197">
    <property type="entry name" value="rSAM"/>
</dbReference>
<evidence type="ECO:0000259" key="8">
    <source>
        <dbReference type="PROSITE" id="PS51918"/>
    </source>
</evidence>
<dbReference type="Gene3D" id="3.40.50.280">
    <property type="entry name" value="Cobalamin-binding domain"/>
    <property type="match status" value="1"/>
</dbReference>
<reference evidence="9 10" key="1">
    <citation type="submission" date="2019-11" db="EMBL/GenBank/DDBJ databases">
        <authorList>
            <person name="Zheng R.K."/>
            <person name="Sun C.M."/>
        </authorList>
    </citation>
    <scope>NUCLEOTIDE SEQUENCE [LARGE SCALE GENOMIC DNA]</scope>
    <source>
        <strain evidence="9 10">WC007</strain>
    </source>
</reference>
<dbReference type="InterPro" id="IPR006638">
    <property type="entry name" value="Elp3/MiaA/NifB-like_rSAM"/>
</dbReference>
<dbReference type="Pfam" id="PF04055">
    <property type="entry name" value="Radical_SAM"/>
    <property type="match status" value="1"/>
</dbReference>
<feature type="coiled-coil region" evidence="7">
    <location>
        <begin position="286"/>
        <end position="313"/>
    </location>
</feature>
<evidence type="ECO:0000256" key="3">
    <source>
        <dbReference type="ARBA" id="ARBA00022691"/>
    </source>
</evidence>
<dbReference type="InterPro" id="IPR020612">
    <property type="entry name" value="Methylthiotransferase_CS"/>
</dbReference>
<evidence type="ECO:0000313" key="9">
    <source>
        <dbReference type="EMBL" id="QGY46487.1"/>
    </source>
</evidence>
<evidence type="ECO:0000256" key="4">
    <source>
        <dbReference type="ARBA" id="ARBA00022723"/>
    </source>
</evidence>